<name>A0AAD4SQ55_9MAGN</name>
<feature type="non-terminal residue" evidence="1">
    <location>
        <position position="1"/>
    </location>
</feature>
<dbReference type="AlphaFoldDB" id="A0AAD4SQ55"/>
<dbReference type="EMBL" id="JAJJMB010008983">
    <property type="protein sequence ID" value="KAI3917654.1"/>
    <property type="molecule type" value="Genomic_DNA"/>
</dbReference>
<feature type="non-terminal residue" evidence="1">
    <location>
        <position position="56"/>
    </location>
</feature>
<comment type="caution">
    <text evidence="1">The sequence shown here is derived from an EMBL/GenBank/DDBJ whole genome shotgun (WGS) entry which is preliminary data.</text>
</comment>
<protein>
    <submittedName>
        <fullName evidence="1">Uncharacterized protein</fullName>
    </submittedName>
</protein>
<evidence type="ECO:0000313" key="1">
    <source>
        <dbReference type="EMBL" id="KAI3917654.1"/>
    </source>
</evidence>
<sequence>FLKIQTHILCKSQNGYIIPEHGFSDARAYYVCTAAVRSNWQGLPEISSHNNRNTSK</sequence>
<reference evidence="1" key="1">
    <citation type="submission" date="2022-04" db="EMBL/GenBank/DDBJ databases">
        <title>A functionally conserved STORR gene fusion in Papaver species that diverged 16.8 million years ago.</title>
        <authorList>
            <person name="Catania T."/>
        </authorList>
    </citation>
    <scope>NUCLEOTIDE SEQUENCE</scope>
    <source>
        <strain evidence="1">S-188037</strain>
    </source>
</reference>
<keyword evidence="2" id="KW-1185">Reference proteome</keyword>
<dbReference type="Proteomes" id="UP001202328">
    <property type="component" value="Unassembled WGS sequence"/>
</dbReference>
<evidence type="ECO:0000313" key="2">
    <source>
        <dbReference type="Proteomes" id="UP001202328"/>
    </source>
</evidence>
<gene>
    <name evidence="1" type="ORF">MKW98_021416</name>
</gene>
<proteinExistence type="predicted"/>
<accession>A0AAD4SQ55</accession>
<organism evidence="1 2">
    <name type="scientific">Papaver atlanticum</name>
    <dbReference type="NCBI Taxonomy" id="357466"/>
    <lineage>
        <taxon>Eukaryota</taxon>
        <taxon>Viridiplantae</taxon>
        <taxon>Streptophyta</taxon>
        <taxon>Embryophyta</taxon>
        <taxon>Tracheophyta</taxon>
        <taxon>Spermatophyta</taxon>
        <taxon>Magnoliopsida</taxon>
        <taxon>Ranunculales</taxon>
        <taxon>Papaveraceae</taxon>
        <taxon>Papaveroideae</taxon>
        <taxon>Papaver</taxon>
    </lineage>
</organism>